<dbReference type="STRING" id="226506.SAMN04488519_107104"/>
<evidence type="ECO:0000259" key="2">
    <source>
        <dbReference type="Pfam" id="PF13439"/>
    </source>
</evidence>
<proteinExistence type="predicted"/>
<evidence type="ECO:0000259" key="1">
    <source>
        <dbReference type="Pfam" id="PF00534"/>
    </source>
</evidence>
<dbReference type="AlphaFoldDB" id="A0A1I5HLI2"/>
<accession>A0A1I5HLI2</accession>
<feature type="domain" description="Glycosyl transferase family 1" evidence="1">
    <location>
        <begin position="164"/>
        <end position="313"/>
    </location>
</feature>
<dbReference type="Pfam" id="PF00534">
    <property type="entry name" value="Glycos_transf_1"/>
    <property type="match status" value="1"/>
</dbReference>
<organism evidence="3 4">
    <name type="scientific">Algoriphagus ornithinivorans</name>
    <dbReference type="NCBI Taxonomy" id="226506"/>
    <lineage>
        <taxon>Bacteria</taxon>
        <taxon>Pseudomonadati</taxon>
        <taxon>Bacteroidota</taxon>
        <taxon>Cytophagia</taxon>
        <taxon>Cytophagales</taxon>
        <taxon>Cyclobacteriaceae</taxon>
        <taxon>Algoriphagus</taxon>
    </lineage>
</organism>
<dbReference type="EMBL" id="FOVW01000007">
    <property type="protein sequence ID" value="SFO48796.1"/>
    <property type="molecule type" value="Genomic_DNA"/>
</dbReference>
<dbReference type="GO" id="GO:0016757">
    <property type="term" value="F:glycosyltransferase activity"/>
    <property type="evidence" value="ECO:0007669"/>
    <property type="project" value="InterPro"/>
</dbReference>
<dbReference type="InterPro" id="IPR028098">
    <property type="entry name" value="Glyco_trans_4-like_N"/>
</dbReference>
<name>A0A1I5HLI2_9BACT</name>
<dbReference type="Gene3D" id="3.40.50.2000">
    <property type="entry name" value="Glycogen Phosphorylase B"/>
    <property type="match status" value="2"/>
</dbReference>
<dbReference type="SUPFAM" id="SSF53756">
    <property type="entry name" value="UDP-Glycosyltransferase/glycogen phosphorylase"/>
    <property type="match status" value="1"/>
</dbReference>
<gene>
    <name evidence="3" type="ORF">SAMN04488519_107104</name>
</gene>
<evidence type="ECO:0000313" key="4">
    <source>
        <dbReference type="Proteomes" id="UP000199564"/>
    </source>
</evidence>
<evidence type="ECO:0000313" key="3">
    <source>
        <dbReference type="EMBL" id="SFO48796.1"/>
    </source>
</evidence>
<dbReference type="InterPro" id="IPR001296">
    <property type="entry name" value="Glyco_trans_1"/>
</dbReference>
<keyword evidence="4" id="KW-1185">Reference proteome</keyword>
<sequence length="355" mass="40576">MGGAERMAVNISNALHQDGNEVLVIVSRKKGPLSKFLLERIPLINLDKTRFFDFRAFYQLYKETKDFNPEFIHAHGTSIYWAIILSWFFPSTKLIWHDHLGVNEEVIKNNPRKELKVLKRWIDGIIAVNPAIQDWWISFLNFNPGKIKYIRNFPFLSLSLSSKSGKSLDIVHVANFRQEKGHLTLLDSCKMLKSQQVEFKLRLIGQVLESEVYEKVLESIKINNLEDEVEVVGPVDNIASELEKAIIGLVCSDREGLPVSLLEYGLANLQVLSTRVGNCPEVLNNGEFGYLVEPASPDQLASMLIYMRDHQVEAKEKANKFHNHISSNYGAKQFLKEYYSFLKVVNPHTLIPASF</sequence>
<dbReference type="CDD" id="cd03811">
    <property type="entry name" value="GT4_GT28_WabH-like"/>
    <property type="match status" value="1"/>
</dbReference>
<dbReference type="Pfam" id="PF13439">
    <property type="entry name" value="Glyco_transf_4"/>
    <property type="match status" value="1"/>
</dbReference>
<reference evidence="4" key="1">
    <citation type="submission" date="2016-10" db="EMBL/GenBank/DDBJ databases">
        <authorList>
            <person name="Varghese N."/>
            <person name="Submissions S."/>
        </authorList>
    </citation>
    <scope>NUCLEOTIDE SEQUENCE [LARGE SCALE GENOMIC DNA]</scope>
    <source>
        <strain evidence="4">DSM 15282</strain>
    </source>
</reference>
<dbReference type="PANTHER" id="PTHR12526">
    <property type="entry name" value="GLYCOSYLTRANSFERASE"/>
    <property type="match status" value="1"/>
</dbReference>
<keyword evidence="3" id="KW-0808">Transferase</keyword>
<feature type="domain" description="Glycosyltransferase subfamily 4-like N-terminal" evidence="2">
    <location>
        <begin position="1"/>
        <end position="152"/>
    </location>
</feature>
<dbReference type="Proteomes" id="UP000199564">
    <property type="component" value="Unassembled WGS sequence"/>
</dbReference>
<protein>
    <submittedName>
        <fullName evidence="3">Glycosyltransferase involved in cell wall bisynthesis</fullName>
    </submittedName>
</protein>